<dbReference type="Proteomes" id="UP000314294">
    <property type="component" value="Unassembled WGS sequence"/>
</dbReference>
<name>A0A4Z2JGP3_9TELE</name>
<gene>
    <name evidence="2" type="ORF">EYF80_000608</name>
</gene>
<feature type="compositionally biased region" description="Polar residues" evidence="1">
    <location>
        <begin position="31"/>
        <end position="43"/>
    </location>
</feature>
<sequence length="110" mass="12437">MDGGMISLVHQQQEEEEEEEEEKEEEEEEAVSSTDTKPYSSLSNEIGWFTMPRHSVTATTPVYCSRGVSPQICRNYHPHPSFSSLQSSLTLDCDQDSIISQQLISLLLEN</sequence>
<organism evidence="2 3">
    <name type="scientific">Liparis tanakae</name>
    <name type="common">Tanaka's snailfish</name>
    <dbReference type="NCBI Taxonomy" id="230148"/>
    <lineage>
        <taxon>Eukaryota</taxon>
        <taxon>Metazoa</taxon>
        <taxon>Chordata</taxon>
        <taxon>Craniata</taxon>
        <taxon>Vertebrata</taxon>
        <taxon>Euteleostomi</taxon>
        <taxon>Actinopterygii</taxon>
        <taxon>Neopterygii</taxon>
        <taxon>Teleostei</taxon>
        <taxon>Neoteleostei</taxon>
        <taxon>Acanthomorphata</taxon>
        <taxon>Eupercaria</taxon>
        <taxon>Perciformes</taxon>
        <taxon>Cottioidei</taxon>
        <taxon>Cottales</taxon>
        <taxon>Liparidae</taxon>
        <taxon>Liparis</taxon>
    </lineage>
</organism>
<dbReference type="EMBL" id="SRLO01000002">
    <property type="protein sequence ID" value="TNN89320.1"/>
    <property type="molecule type" value="Genomic_DNA"/>
</dbReference>
<protein>
    <submittedName>
        <fullName evidence="2">Uncharacterized protein</fullName>
    </submittedName>
</protein>
<evidence type="ECO:0000313" key="3">
    <source>
        <dbReference type="Proteomes" id="UP000314294"/>
    </source>
</evidence>
<accession>A0A4Z2JGP3</accession>
<evidence type="ECO:0000256" key="1">
    <source>
        <dbReference type="SAM" id="MobiDB-lite"/>
    </source>
</evidence>
<dbReference type="AlphaFoldDB" id="A0A4Z2JGP3"/>
<reference evidence="2 3" key="1">
    <citation type="submission" date="2019-03" db="EMBL/GenBank/DDBJ databases">
        <title>First draft genome of Liparis tanakae, snailfish: a comprehensive survey of snailfish specific genes.</title>
        <authorList>
            <person name="Kim W."/>
            <person name="Song I."/>
            <person name="Jeong J.-H."/>
            <person name="Kim D."/>
            <person name="Kim S."/>
            <person name="Ryu S."/>
            <person name="Song J.Y."/>
            <person name="Lee S.K."/>
        </authorList>
    </citation>
    <scope>NUCLEOTIDE SEQUENCE [LARGE SCALE GENOMIC DNA]</scope>
    <source>
        <tissue evidence="2">Muscle</tissue>
    </source>
</reference>
<evidence type="ECO:0000313" key="2">
    <source>
        <dbReference type="EMBL" id="TNN89320.1"/>
    </source>
</evidence>
<comment type="caution">
    <text evidence="2">The sequence shown here is derived from an EMBL/GenBank/DDBJ whole genome shotgun (WGS) entry which is preliminary data.</text>
</comment>
<feature type="compositionally biased region" description="Acidic residues" evidence="1">
    <location>
        <begin position="14"/>
        <end position="30"/>
    </location>
</feature>
<proteinExistence type="predicted"/>
<keyword evidence="3" id="KW-1185">Reference proteome</keyword>
<feature type="region of interest" description="Disordered" evidence="1">
    <location>
        <begin position="1"/>
        <end position="43"/>
    </location>
</feature>